<keyword evidence="3" id="KW-1185">Reference proteome</keyword>
<dbReference type="EMBL" id="MU866193">
    <property type="protein sequence ID" value="KAK4176548.1"/>
    <property type="molecule type" value="Genomic_DNA"/>
</dbReference>
<sequence length="128" mass="14543">MSFLFCHVAWPSLVFIIDAGYVLVNKPRLVGPGVLNIYDEISIPRAMLAWNQVSPYKQLKSLFKAGNVPIRQMQVRSFEHGSRPRECTRGRHLGHWFQLGASGVGSQNKLIMRANRSTFKDCHAGIYR</sequence>
<feature type="chain" id="PRO_5043027875" evidence="1">
    <location>
        <begin position="20"/>
        <end position="128"/>
    </location>
</feature>
<reference evidence="2" key="2">
    <citation type="submission" date="2023-05" db="EMBL/GenBank/DDBJ databases">
        <authorList>
            <consortium name="Lawrence Berkeley National Laboratory"/>
            <person name="Steindorff A."/>
            <person name="Hensen N."/>
            <person name="Bonometti L."/>
            <person name="Westerberg I."/>
            <person name="Brannstrom I.O."/>
            <person name="Guillou S."/>
            <person name="Cros-Aarteil S."/>
            <person name="Calhoun S."/>
            <person name="Haridas S."/>
            <person name="Kuo A."/>
            <person name="Mondo S."/>
            <person name="Pangilinan J."/>
            <person name="Riley R."/>
            <person name="Labutti K."/>
            <person name="Andreopoulos B."/>
            <person name="Lipzen A."/>
            <person name="Chen C."/>
            <person name="Yanf M."/>
            <person name="Daum C."/>
            <person name="Ng V."/>
            <person name="Clum A."/>
            <person name="Ohm R."/>
            <person name="Martin F."/>
            <person name="Silar P."/>
            <person name="Natvig D."/>
            <person name="Lalanne C."/>
            <person name="Gautier V."/>
            <person name="Ament-Velasquez S.L."/>
            <person name="Kruys A."/>
            <person name="Hutchinson M.I."/>
            <person name="Powell A.J."/>
            <person name="Barry K."/>
            <person name="Miller A.N."/>
            <person name="Grigoriev I.V."/>
            <person name="Debuchy R."/>
            <person name="Gladieux P."/>
            <person name="Thoren M.H."/>
            <person name="Johannesson H."/>
        </authorList>
    </citation>
    <scope>NUCLEOTIDE SEQUENCE</scope>
    <source>
        <strain evidence="2">CBS 892.96</strain>
    </source>
</reference>
<evidence type="ECO:0000256" key="1">
    <source>
        <dbReference type="SAM" id="SignalP"/>
    </source>
</evidence>
<reference evidence="2" key="1">
    <citation type="journal article" date="2023" name="Mol. Phylogenet. Evol.">
        <title>Genome-scale phylogeny and comparative genomics of the fungal order Sordariales.</title>
        <authorList>
            <person name="Hensen N."/>
            <person name="Bonometti L."/>
            <person name="Westerberg I."/>
            <person name="Brannstrom I.O."/>
            <person name="Guillou S."/>
            <person name="Cros-Aarteil S."/>
            <person name="Calhoun S."/>
            <person name="Haridas S."/>
            <person name="Kuo A."/>
            <person name="Mondo S."/>
            <person name="Pangilinan J."/>
            <person name="Riley R."/>
            <person name="LaButti K."/>
            <person name="Andreopoulos B."/>
            <person name="Lipzen A."/>
            <person name="Chen C."/>
            <person name="Yan M."/>
            <person name="Daum C."/>
            <person name="Ng V."/>
            <person name="Clum A."/>
            <person name="Steindorff A."/>
            <person name="Ohm R.A."/>
            <person name="Martin F."/>
            <person name="Silar P."/>
            <person name="Natvig D.O."/>
            <person name="Lalanne C."/>
            <person name="Gautier V."/>
            <person name="Ament-Velasquez S.L."/>
            <person name="Kruys A."/>
            <person name="Hutchinson M.I."/>
            <person name="Powell A.J."/>
            <person name="Barry K."/>
            <person name="Miller A.N."/>
            <person name="Grigoriev I.V."/>
            <person name="Debuchy R."/>
            <person name="Gladieux P."/>
            <person name="Hiltunen Thoren M."/>
            <person name="Johannesson H."/>
        </authorList>
    </citation>
    <scope>NUCLEOTIDE SEQUENCE</scope>
    <source>
        <strain evidence="2">CBS 892.96</strain>
    </source>
</reference>
<dbReference type="AlphaFoldDB" id="A0AAN6W7P9"/>
<dbReference type="Proteomes" id="UP001302321">
    <property type="component" value="Unassembled WGS sequence"/>
</dbReference>
<gene>
    <name evidence="2" type="ORF">QBC36DRAFT_7535</name>
</gene>
<organism evidence="2 3">
    <name type="scientific">Triangularia setosa</name>
    <dbReference type="NCBI Taxonomy" id="2587417"/>
    <lineage>
        <taxon>Eukaryota</taxon>
        <taxon>Fungi</taxon>
        <taxon>Dikarya</taxon>
        <taxon>Ascomycota</taxon>
        <taxon>Pezizomycotina</taxon>
        <taxon>Sordariomycetes</taxon>
        <taxon>Sordariomycetidae</taxon>
        <taxon>Sordariales</taxon>
        <taxon>Podosporaceae</taxon>
        <taxon>Triangularia</taxon>
    </lineage>
</organism>
<name>A0AAN6W7P9_9PEZI</name>
<evidence type="ECO:0000313" key="2">
    <source>
        <dbReference type="EMBL" id="KAK4176548.1"/>
    </source>
</evidence>
<accession>A0AAN6W7P9</accession>
<feature type="signal peptide" evidence="1">
    <location>
        <begin position="1"/>
        <end position="19"/>
    </location>
</feature>
<comment type="caution">
    <text evidence="2">The sequence shown here is derived from an EMBL/GenBank/DDBJ whole genome shotgun (WGS) entry which is preliminary data.</text>
</comment>
<evidence type="ECO:0000313" key="3">
    <source>
        <dbReference type="Proteomes" id="UP001302321"/>
    </source>
</evidence>
<keyword evidence="1" id="KW-0732">Signal</keyword>
<protein>
    <submittedName>
        <fullName evidence="2">Uncharacterized protein</fullName>
    </submittedName>
</protein>
<proteinExistence type="predicted"/>